<evidence type="ECO:0000313" key="6">
    <source>
        <dbReference type="EMBL" id="PZM56732.1"/>
    </source>
</evidence>
<evidence type="ECO:0000256" key="1">
    <source>
        <dbReference type="SAM" id="Phobius"/>
    </source>
</evidence>
<keyword evidence="1" id="KW-1133">Transmembrane helix</keyword>
<evidence type="ECO:0000313" key="12">
    <source>
        <dbReference type="Proteomes" id="UP000469871"/>
    </source>
</evidence>
<evidence type="ECO:0000313" key="2">
    <source>
        <dbReference type="EMBL" id="KAB7577136.1"/>
    </source>
</evidence>
<dbReference type="Proteomes" id="UP000224303">
    <property type="component" value="Unassembled WGS sequence"/>
</dbReference>
<reference evidence="2 12" key="5">
    <citation type="submission" date="2019-10" db="EMBL/GenBank/DDBJ databases">
        <title>Evolutionary dynamics of vancomycin-resistant Enterococcus faecium during gastrointestinal tract colonization and bloodstream infection in immunocompromised pediatric patients.</title>
        <authorList>
            <person name="Chilambi G.S."/>
            <person name="Nordstrom H.R."/>
            <person name="Evans D.R."/>
            <person name="Ferrolino J."/>
            <person name="Hayden R.T."/>
            <person name="Maron G.M."/>
            <person name="Vo A.N."/>
            <person name="Gilmore M.S."/>
            <person name="Wolf J."/>
            <person name="Rosch J.W."/>
            <person name="Van Tyne D."/>
        </authorList>
    </citation>
    <scope>NUCLEOTIDE SEQUENCE [LARGE SCALE GENOMIC DNA]</scope>
    <source>
        <strain evidence="2 12">VRECG27</strain>
    </source>
</reference>
<evidence type="ECO:0000313" key="3">
    <source>
        <dbReference type="EMBL" id="MBX4221666.1"/>
    </source>
</evidence>
<sequence length="61" mass="6921">MSKNSKGFLTILLAFIGYMLVGLLKSYSNELLNFSTFINDTLVPSLFFIVFFAVGYFIIKI</sequence>
<dbReference type="EMBL" id="JAIFOC010000016">
    <property type="protein sequence ID" value="MBX4221666.1"/>
    <property type="molecule type" value="Genomic_DNA"/>
</dbReference>
<dbReference type="Proteomes" id="UP000194737">
    <property type="component" value="Unassembled WGS sequence"/>
</dbReference>
<evidence type="ECO:0000313" key="7">
    <source>
        <dbReference type="EMBL" id="SAY59206.1"/>
    </source>
</evidence>
<feature type="transmembrane region" description="Helical" evidence="1">
    <location>
        <begin position="7"/>
        <end position="27"/>
    </location>
</feature>
<dbReference type="Proteomes" id="UP001139644">
    <property type="component" value="Unassembled WGS sequence"/>
</dbReference>
<reference evidence="3" key="6">
    <citation type="journal article" date="2022" name="J. Anim. Sci.">
        <title>Whole genome sequence analyses-based assessment of virulence potential and antimicrobial susceptibilities and resistance of Enterococcus faecium strains isolated from commercial swine and cattle probiotic products.</title>
        <authorList>
            <person name="Shridhar P.B."/>
            <person name="Amachawadi R.G."/>
            <person name="Tokach M."/>
            <person name="Patel I."/>
            <person name="Gangiredla J."/>
            <person name="Mammel M."/>
            <person name="Nagaraja T.G."/>
        </authorList>
    </citation>
    <scope>NUCLEOTIDE SEQUENCE</scope>
    <source>
        <strain evidence="3">EF215</strain>
    </source>
</reference>
<evidence type="ECO:0000313" key="9">
    <source>
        <dbReference type="Proteomes" id="UP000194737"/>
    </source>
</evidence>
<reference evidence="4 9" key="2">
    <citation type="submission" date="2017-05" db="EMBL/GenBank/DDBJ databases">
        <title>The Genome Sequence of Enterococcus faecium 6F2_DIV0138.</title>
        <authorList>
            <consortium name="The Broad Institute Genomics Platform"/>
            <consortium name="The Broad Institute Genomic Center for Infectious Diseases"/>
            <person name="Earl A."/>
            <person name="Manson A."/>
            <person name="Schwartman J."/>
            <person name="Gilmore M."/>
            <person name="Abouelleil A."/>
            <person name="Cao P."/>
            <person name="Chapman S."/>
            <person name="Cusick C."/>
            <person name="Shea T."/>
            <person name="Young S."/>
            <person name="Neafsey D."/>
            <person name="Nusbaum C."/>
            <person name="Birren B."/>
        </authorList>
    </citation>
    <scope>NUCLEOTIDE SEQUENCE [LARGE SCALE GENOMIC DNA]</scope>
    <source>
        <strain evidence="4 9">6F2_DIV0138</strain>
    </source>
</reference>
<dbReference type="Proteomes" id="UP000249070">
    <property type="component" value="Unassembled WGS sequence"/>
</dbReference>
<dbReference type="EMBL" id="NGLB01000001">
    <property type="protein sequence ID" value="OTN99041.1"/>
    <property type="molecule type" value="Genomic_DNA"/>
</dbReference>
<dbReference type="GeneID" id="66453460"/>
<feature type="transmembrane region" description="Helical" evidence="1">
    <location>
        <begin position="42"/>
        <end position="59"/>
    </location>
</feature>
<reference evidence="7 8" key="1">
    <citation type="submission" date="2016-04" db="EMBL/GenBank/DDBJ databases">
        <authorList>
            <person name="Millard A."/>
        </authorList>
    </citation>
    <scope>NUCLEOTIDE SEQUENCE [LARGE SCALE GENOMIC DNA]</scope>
    <source>
        <strain evidence="7">Isolate 22</strain>
    </source>
</reference>
<gene>
    <name evidence="4" type="ORF">A5804_000527</name>
    <name evidence="5" type="ORF">CQR37_10805</name>
    <name evidence="6" type="ORF">DKP91_02905</name>
    <name evidence="7" type="ORF">DTPHA_600052</name>
    <name evidence="2" type="ORF">GBM73_07315</name>
    <name evidence="3" type="ORF">KYX88_02210</name>
</gene>
<accession>A0A133CDJ6</accession>
<reference evidence="5 10" key="3">
    <citation type="submission" date="2017-10" db="EMBL/GenBank/DDBJ databases">
        <title>Draft genomes of the Enterococcus faecium isolated from human feces before and after Helicobacter pylori eradication therapy.</title>
        <authorList>
            <person name="Prianichniikov N.A."/>
            <person name="Glushchenko O.E."/>
            <person name="Malakhova M.V."/>
        </authorList>
    </citation>
    <scope>NUCLEOTIDE SEQUENCE [LARGE SCALE GENOMIC DNA]</scope>
    <source>
        <strain evidence="5 10">Hp_5-7</strain>
    </source>
</reference>
<reference evidence="6 11" key="4">
    <citation type="submission" date="2018-05" db="EMBL/GenBank/DDBJ databases">
        <title>Vancomycin-resistant Enterococcus faecium strain from Chelyabinsk, Russia.</title>
        <authorList>
            <person name="Gostev V."/>
            <person name="Goncharov A."/>
            <person name="Kolodzhieva V."/>
            <person name="Suvorov A."/>
            <person name="Sidorenko S."/>
            <person name="Zueva L."/>
        </authorList>
    </citation>
    <scope>NUCLEOTIDE SEQUENCE [LARGE SCALE GENOMIC DNA]</scope>
    <source>
        <strain evidence="6 11">20</strain>
    </source>
</reference>
<evidence type="ECO:0000313" key="11">
    <source>
        <dbReference type="Proteomes" id="UP000249070"/>
    </source>
</evidence>
<keyword evidence="1" id="KW-0812">Transmembrane</keyword>
<dbReference type="AlphaFoldDB" id="A0A133CDJ6"/>
<evidence type="ECO:0000313" key="8">
    <source>
        <dbReference type="Proteomes" id="UP000183509"/>
    </source>
</evidence>
<evidence type="ECO:0000313" key="4">
    <source>
        <dbReference type="EMBL" id="OTN99041.1"/>
    </source>
</evidence>
<dbReference type="RefSeq" id="WP_002304207.1">
    <property type="nucleotide sequence ID" value="NZ_AP026566.1"/>
</dbReference>
<evidence type="ECO:0000313" key="5">
    <source>
        <dbReference type="EMBL" id="PHL21043.1"/>
    </source>
</evidence>
<dbReference type="EMBL" id="QHGU01000008">
    <property type="protein sequence ID" value="PZM56732.1"/>
    <property type="molecule type" value="Genomic_DNA"/>
</dbReference>
<dbReference type="Proteomes" id="UP000469871">
    <property type="component" value="Unassembled WGS sequence"/>
</dbReference>
<protein>
    <submittedName>
        <fullName evidence="5">Uncharacterized protein</fullName>
    </submittedName>
</protein>
<dbReference type="EMBL" id="PCGC01000026">
    <property type="protein sequence ID" value="PHL21043.1"/>
    <property type="molecule type" value="Genomic_DNA"/>
</dbReference>
<name>A0A133CDJ6_ENTFC</name>
<organism evidence="5 10">
    <name type="scientific">Enterococcus faecium</name>
    <name type="common">Streptococcus faecium</name>
    <dbReference type="NCBI Taxonomy" id="1352"/>
    <lineage>
        <taxon>Bacteria</taxon>
        <taxon>Bacillati</taxon>
        <taxon>Bacillota</taxon>
        <taxon>Bacilli</taxon>
        <taxon>Lactobacillales</taxon>
        <taxon>Enterococcaceae</taxon>
        <taxon>Enterococcus</taxon>
    </lineage>
</organism>
<keyword evidence="1" id="KW-0472">Membrane</keyword>
<dbReference type="EMBL" id="WEFP01000001">
    <property type="protein sequence ID" value="KAB7577136.1"/>
    <property type="molecule type" value="Genomic_DNA"/>
</dbReference>
<comment type="caution">
    <text evidence="5">The sequence shown here is derived from an EMBL/GenBank/DDBJ whole genome shotgun (WGS) entry which is preliminary data.</text>
</comment>
<evidence type="ECO:0000313" key="10">
    <source>
        <dbReference type="Proteomes" id="UP000224303"/>
    </source>
</evidence>
<proteinExistence type="predicted"/>
<dbReference type="EMBL" id="FKLM01000001">
    <property type="protein sequence ID" value="SAY59206.1"/>
    <property type="molecule type" value="Genomic_DNA"/>
</dbReference>
<dbReference type="Proteomes" id="UP000183509">
    <property type="component" value="Unassembled WGS sequence"/>
</dbReference>